<dbReference type="SUPFAM" id="SSF55550">
    <property type="entry name" value="SH2 domain"/>
    <property type="match status" value="1"/>
</dbReference>
<dbReference type="PROSITE" id="PS50225">
    <property type="entry name" value="SOCS"/>
    <property type="match status" value="1"/>
</dbReference>
<dbReference type="AlphaFoldDB" id="A0A411NJC0"/>
<dbReference type="SMART" id="SM00252">
    <property type="entry name" value="SH2"/>
    <property type="match status" value="1"/>
</dbReference>
<evidence type="ECO:0000259" key="7">
    <source>
        <dbReference type="PROSITE" id="PS50001"/>
    </source>
</evidence>
<dbReference type="GO" id="GO:0016567">
    <property type="term" value="P:protein ubiquitination"/>
    <property type="evidence" value="ECO:0007669"/>
    <property type="project" value="UniProtKB-UniPathway"/>
</dbReference>
<dbReference type="InterPro" id="IPR001496">
    <property type="entry name" value="SOCS_box"/>
</dbReference>
<accession>A0A411NJC0</accession>
<evidence type="ECO:0000256" key="1">
    <source>
        <dbReference type="ARBA" id="ARBA00004906"/>
    </source>
</evidence>
<dbReference type="InterPro" id="IPR036860">
    <property type="entry name" value="SH2_dom_sf"/>
</dbReference>
<dbReference type="PANTHER" id="PTHR10155:SF11">
    <property type="entry name" value="SUPPRESSOR OF CYTOKINE SIGNALING 3"/>
    <property type="match status" value="1"/>
</dbReference>
<evidence type="ECO:0000256" key="5">
    <source>
        <dbReference type="ARBA" id="ARBA00022999"/>
    </source>
</evidence>
<feature type="domain" description="SH2" evidence="7">
    <location>
        <begin position="45"/>
        <end position="128"/>
    </location>
</feature>
<keyword evidence="4" id="KW-0833">Ubl conjugation pathway</keyword>
<reference evidence="9" key="1">
    <citation type="journal article" date="2019" name="Fish Shellfish Immunol.">
        <title>Molecular characterization of nine suppressors of cytokine signaling (SOCS) genes from yellow catfish Pelteobagrus fulvidraco and their changes in mRNA expression to dietary carbohydrate levels.</title>
        <authorList>
            <person name="Ye H.M."/>
            <person name="Zhao T."/>
            <person name="Wu L.X."/>
            <person name="Cheng J."/>
            <person name="Tan X.Y."/>
        </authorList>
    </citation>
    <scope>NUCLEOTIDE SEQUENCE</scope>
</reference>
<dbReference type="GO" id="GO:0046854">
    <property type="term" value="P:phosphatidylinositol phosphate biosynthetic process"/>
    <property type="evidence" value="ECO:0007669"/>
    <property type="project" value="TreeGrafter"/>
</dbReference>
<dbReference type="SUPFAM" id="SSF158235">
    <property type="entry name" value="SOCS box-like"/>
    <property type="match status" value="1"/>
</dbReference>
<comment type="pathway">
    <text evidence="1">Protein modification; protein ubiquitination.</text>
</comment>
<keyword evidence="5 6" id="KW-0727">SH2 domain</keyword>
<dbReference type="Gene3D" id="1.10.750.20">
    <property type="entry name" value="SOCS box"/>
    <property type="match status" value="1"/>
</dbReference>
<evidence type="ECO:0000256" key="3">
    <source>
        <dbReference type="ARBA" id="ARBA00022700"/>
    </source>
</evidence>
<name>A0A411NJC0_TACFU</name>
<evidence type="ECO:0000256" key="2">
    <source>
        <dbReference type="ARBA" id="ARBA00022604"/>
    </source>
</evidence>
<keyword evidence="2" id="KW-0341">Growth regulation</keyword>
<protein>
    <submittedName>
        <fullName evidence="9">Wingless-type suppressor of cytokine signaling</fullName>
    </submittedName>
</protein>
<dbReference type="InterPro" id="IPR036036">
    <property type="entry name" value="SOCS_box-like_dom_sf"/>
</dbReference>
<dbReference type="GO" id="GO:0046935">
    <property type="term" value="F:1-phosphatidylinositol-3-kinase regulator activity"/>
    <property type="evidence" value="ECO:0007669"/>
    <property type="project" value="TreeGrafter"/>
</dbReference>
<evidence type="ECO:0000256" key="6">
    <source>
        <dbReference type="PROSITE-ProRule" id="PRU00191"/>
    </source>
</evidence>
<dbReference type="SMART" id="SM00969">
    <property type="entry name" value="SOCS_box"/>
    <property type="match status" value="1"/>
</dbReference>
<dbReference type="Gene3D" id="3.30.505.10">
    <property type="entry name" value="SH2 domain"/>
    <property type="match status" value="1"/>
</dbReference>
<gene>
    <name evidence="9" type="primary">SOCS3b</name>
</gene>
<dbReference type="UniPathway" id="UPA00143"/>
<organism evidence="9">
    <name type="scientific">Tachysurus fulvidraco</name>
    <name type="common">Yellow catfish</name>
    <name type="synonym">Pimelodus fulvidraco</name>
    <dbReference type="NCBI Taxonomy" id="1234273"/>
    <lineage>
        <taxon>Eukaryota</taxon>
        <taxon>Metazoa</taxon>
        <taxon>Chordata</taxon>
        <taxon>Craniata</taxon>
        <taxon>Vertebrata</taxon>
        <taxon>Euteleostomi</taxon>
        <taxon>Actinopterygii</taxon>
        <taxon>Neopterygii</taxon>
        <taxon>Teleostei</taxon>
        <taxon>Ostariophysi</taxon>
        <taxon>Siluriformes</taxon>
        <taxon>Bagridae</taxon>
        <taxon>Tachysurus</taxon>
    </lineage>
</organism>
<evidence type="ECO:0000259" key="8">
    <source>
        <dbReference type="PROSITE" id="PS50225"/>
    </source>
</evidence>
<dbReference type="EMBL" id="MH497391">
    <property type="protein sequence ID" value="QBF44793.1"/>
    <property type="molecule type" value="mRNA"/>
</dbReference>
<dbReference type="SMART" id="SM00253">
    <property type="entry name" value="SOCS"/>
    <property type="match status" value="1"/>
</dbReference>
<dbReference type="PROSITE" id="PS50001">
    <property type="entry name" value="SH2"/>
    <property type="match status" value="1"/>
</dbReference>
<keyword evidence="3" id="KW-0734">Signal transduction inhibitor</keyword>
<proteinExistence type="evidence at transcript level"/>
<sequence length="201" mass="23342">MVRHSKFGQAVSSFGFSHNRFRTFSSMAEYELVHGTWCQLQECGFYWASISGKEACTMLEREPNGTFLIRDSADRKHFFTLCVKTPMGTRNVRVECDNNTFFLQTDPESEQTAPRFDCVVKLVCYYMKMLKQSKDNSRVSYYIYSHGEKVPLELCQPYLSRMSSLQHLCRKTVNGHVEILANTDELPWPIKKFLKAYDAPI</sequence>
<dbReference type="InterPro" id="IPR000980">
    <property type="entry name" value="SH2"/>
</dbReference>
<feature type="domain" description="SOCS box" evidence="8">
    <location>
        <begin position="151"/>
        <end position="200"/>
    </location>
</feature>
<dbReference type="PANTHER" id="PTHR10155">
    <property type="entry name" value="PHOSPHATIDYLINOSITOL 3-KINASE REGULATORY SUBUNIT"/>
    <property type="match status" value="1"/>
</dbReference>
<dbReference type="Pfam" id="PF00017">
    <property type="entry name" value="SH2"/>
    <property type="match status" value="1"/>
</dbReference>
<evidence type="ECO:0000256" key="4">
    <source>
        <dbReference type="ARBA" id="ARBA00022786"/>
    </source>
</evidence>
<dbReference type="GO" id="GO:0005942">
    <property type="term" value="C:phosphatidylinositol 3-kinase complex"/>
    <property type="evidence" value="ECO:0007669"/>
    <property type="project" value="TreeGrafter"/>
</dbReference>
<evidence type="ECO:0000313" key="9">
    <source>
        <dbReference type="EMBL" id="QBF44793.1"/>
    </source>
</evidence>
<dbReference type="OrthoDB" id="6426624at2759"/>
<dbReference type="GO" id="GO:0009968">
    <property type="term" value="P:negative regulation of signal transduction"/>
    <property type="evidence" value="ECO:0007669"/>
    <property type="project" value="UniProtKB-KW"/>
</dbReference>
<dbReference type="GO" id="GO:0035556">
    <property type="term" value="P:intracellular signal transduction"/>
    <property type="evidence" value="ECO:0007669"/>
    <property type="project" value="InterPro"/>
</dbReference>